<dbReference type="GO" id="GO:0005829">
    <property type="term" value="C:cytosol"/>
    <property type="evidence" value="ECO:0007669"/>
    <property type="project" value="TreeGrafter"/>
</dbReference>
<protein>
    <submittedName>
        <fullName evidence="2">Purine-binding chemotaxis protein CheW</fullName>
    </submittedName>
</protein>
<dbReference type="Pfam" id="PF01584">
    <property type="entry name" value="CheW"/>
    <property type="match status" value="1"/>
</dbReference>
<evidence type="ECO:0000313" key="3">
    <source>
        <dbReference type="Proteomes" id="UP000474104"/>
    </source>
</evidence>
<comment type="caution">
    <text evidence="2">The sequence shown here is derived from an EMBL/GenBank/DDBJ whole genome shotgun (WGS) entry which is preliminary data.</text>
</comment>
<dbReference type="PROSITE" id="PS50851">
    <property type="entry name" value="CHEW"/>
    <property type="match status" value="1"/>
</dbReference>
<accession>A0A9X5H9A9</accession>
<dbReference type="OrthoDB" id="9794382at2"/>
<dbReference type="Gene3D" id="2.40.50.180">
    <property type="entry name" value="CheA-289, Domain 4"/>
    <property type="match status" value="1"/>
</dbReference>
<dbReference type="PANTHER" id="PTHR22617">
    <property type="entry name" value="CHEMOTAXIS SENSOR HISTIDINE KINASE-RELATED"/>
    <property type="match status" value="1"/>
</dbReference>
<dbReference type="PANTHER" id="PTHR22617:SF23">
    <property type="entry name" value="CHEMOTAXIS PROTEIN CHEW"/>
    <property type="match status" value="1"/>
</dbReference>
<reference evidence="2 3" key="1">
    <citation type="submission" date="2019-07" db="EMBL/GenBank/DDBJ databases">
        <title>Draft genome sequences of 15 bacterial species constituting the stable defined intestinal microbiota of the GM15 gnotobiotic mouse model.</title>
        <authorList>
            <person name="Elie C."/>
            <person name="Mathieu A."/>
            <person name="Saliou A."/>
            <person name="Darnaud M."/>
            <person name="Leulier F."/>
            <person name="Tamellini A."/>
        </authorList>
    </citation>
    <scope>NUCLEOTIDE SEQUENCE [LARGE SCALE GENOMIC DNA]</scope>
    <source>
        <strain evidence="3">ASF 502</strain>
    </source>
</reference>
<dbReference type="GO" id="GO:0006935">
    <property type="term" value="P:chemotaxis"/>
    <property type="evidence" value="ECO:0007669"/>
    <property type="project" value="InterPro"/>
</dbReference>
<dbReference type="AlphaFoldDB" id="A0A9X5H9A9"/>
<dbReference type="InterPro" id="IPR036061">
    <property type="entry name" value="CheW-like_dom_sf"/>
</dbReference>
<dbReference type="Proteomes" id="UP000474104">
    <property type="component" value="Unassembled WGS sequence"/>
</dbReference>
<dbReference type="EMBL" id="VIRB01000169">
    <property type="protein sequence ID" value="NDO72684.1"/>
    <property type="molecule type" value="Genomic_DNA"/>
</dbReference>
<dbReference type="SUPFAM" id="SSF50341">
    <property type="entry name" value="CheW-like"/>
    <property type="match status" value="1"/>
</dbReference>
<sequence length="205" mass="23555">MMFFESLNRKELCVLQLQEVKDAIISQIENLSNNQIESVWTYLQELTEAKNHQVDLLNQYLTFWCDKQLLGIRITKIVEVISMIEITPLPDFPPYMTGIISLRDNMIPVMDLRLRLGNTETPYNNHTCIVIVDIQGRSFGLIVDAVNDVERIPEHEICPPPTQTNCDASYLEGIAKREHIILILSIDYLLSENEINSILNLPDDV</sequence>
<dbReference type="RefSeq" id="WP_049946633.1">
    <property type="nucleotide sequence ID" value="NZ_VIRB01000169.1"/>
</dbReference>
<dbReference type="GO" id="GO:0007165">
    <property type="term" value="P:signal transduction"/>
    <property type="evidence" value="ECO:0007669"/>
    <property type="project" value="InterPro"/>
</dbReference>
<name>A0A9X5H9A9_9FIRM</name>
<proteinExistence type="predicted"/>
<feature type="domain" description="CheW-like" evidence="1">
    <location>
        <begin position="57"/>
        <end position="195"/>
    </location>
</feature>
<dbReference type="SMART" id="SM00260">
    <property type="entry name" value="CheW"/>
    <property type="match status" value="1"/>
</dbReference>
<evidence type="ECO:0000313" key="2">
    <source>
        <dbReference type="EMBL" id="NDO72684.1"/>
    </source>
</evidence>
<dbReference type="Gene3D" id="2.30.30.40">
    <property type="entry name" value="SH3 Domains"/>
    <property type="match status" value="1"/>
</dbReference>
<evidence type="ECO:0000259" key="1">
    <source>
        <dbReference type="PROSITE" id="PS50851"/>
    </source>
</evidence>
<dbReference type="InterPro" id="IPR039315">
    <property type="entry name" value="CheW"/>
</dbReference>
<gene>
    <name evidence="2" type="ORF">FMM80_30310</name>
</gene>
<organism evidence="2 3">
    <name type="scientific">Schaedlerella arabinosiphila</name>
    <dbReference type="NCBI Taxonomy" id="2044587"/>
    <lineage>
        <taxon>Bacteria</taxon>
        <taxon>Bacillati</taxon>
        <taxon>Bacillota</taxon>
        <taxon>Clostridia</taxon>
        <taxon>Lachnospirales</taxon>
        <taxon>Lachnospiraceae</taxon>
        <taxon>Schaedlerella</taxon>
    </lineage>
</organism>
<dbReference type="InterPro" id="IPR002545">
    <property type="entry name" value="CheW-lke_dom"/>
</dbReference>